<dbReference type="PANTHER" id="PTHR34853">
    <property type="match status" value="1"/>
</dbReference>
<dbReference type="PANTHER" id="PTHR34853:SF1">
    <property type="entry name" value="LIPASE 5"/>
    <property type="match status" value="1"/>
</dbReference>
<dbReference type="GO" id="GO:0004806">
    <property type="term" value="F:triacylglycerol lipase activity"/>
    <property type="evidence" value="ECO:0007669"/>
    <property type="project" value="InterPro"/>
</dbReference>
<sequence>MRRKTFFAGAMLATAFTFVALTACNSDDNNQNIDNNKEYVSEKDYTLDKLDEASSIKIMTYNMPYLNGKNQSATALIMYPKTPKPKDGYRIVIWAHGTVGVGDACAPSNNVLGDNFKITAKALLAQGYVIVAPDYEGLGTPGIHPYLHLKSESLSAIHAIKAVKEKYAKDFNGDWMSAGQSQGGQASLGIAEYANTDSTYKGAVAGAPASSLGKIILEVAPKALAGIEAQENASPVPIPLEKRSSVTSYATLLAYAALAGVGIKAEKPSYDYTSIFEDRAKGFAKLAEGSTGDNGDCLDGVRQAFMADIIKFMNEDSKNKVMQYPGLNAEKFKNDPVIAQFLKDSQPGTKKIDKPILVIQGKADTNVPAVVTEAMVRGLKDLGSPTVDIILVDGAGHTQAIVWKNDELVKFINKYMPAQ</sequence>
<gene>
    <name evidence="3" type="ORF">AV926_07850</name>
</gene>
<evidence type="ECO:0000259" key="2">
    <source>
        <dbReference type="Pfam" id="PF00326"/>
    </source>
</evidence>
<dbReference type="PIRSF" id="PIRSF029171">
    <property type="entry name" value="Esterase_LipA"/>
    <property type="match status" value="1"/>
</dbReference>
<keyword evidence="3" id="KW-0378">Hydrolase</keyword>
<dbReference type="InterPro" id="IPR001375">
    <property type="entry name" value="Peptidase_S9_cat"/>
</dbReference>
<dbReference type="Pfam" id="PF00326">
    <property type="entry name" value="Peptidase_S9"/>
    <property type="match status" value="1"/>
</dbReference>
<dbReference type="InterPro" id="IPR029058">
    <property type="entry name" value="AB_hydrolase_fold"/>
</dbReference>
<dbReference type="Pfam" id="PF03583">
    <property type="entry name" value="LIP"/>
    <property type="match status" value="1"/>
</dbReference>
<evidence type="ECO:0000313" key="3">
    <source>
        <dbReference type="EMBL" id="KZE82034.1"/>
    </source>
</evidence>
<feature type="domain" description="Peptidase S9 prolyl oligopeptidase catalytic" evidence="2">
    <location>
        <begin position="303"/>
        <end position="399"/>
    </location>
</feature>
<dbReference type="InterPro" id="IPR005152">
    <property type="entry name" value="Lipase_secreted"/>
</dbReference>
<dbReference type="OrthoDB" id="4857813at2"/>
<reference evidence="3 4" key="1">
    <citation type="submission" date="2016-01" db="EMBL/GenBank/DDBJ databases">
        <title>Whole genome sequencing of Myroides marinus L41.</title>
        <authorList>
            <person name="Hong K.W."/>
        </authorList>
    </citation>
    <scope>NUCLEOTIDE SEQUENCE [LARGE SCALE GENOMIC DNA]</scope>
    <source>
        <strain evidence="3 4">L41</strain>
    </source>
</reference>
<dbReference type="PROSITE" id="PS51257">
    <property type="entry name" value="PROKAR_LIPOPROTEIN"/>
    <property type="match status" value="1"/>
</dbReference>
<feature type="chain" id="PRO_5007826207" evidence="1">
    <location>
        <begin position="23"/>
        <end position="419"/>
    </location>
</feature>
<keyword evidence="4" id="KW-1185">Reference proteome</keyword>
<evidence type="ECO:0000256" key="1">
    <source>
        <dbReference type="SAM" id="SignalP"/>
    </source>
</evidence>
<feature type="signal peptide" evidence="1">
    <location>
        <begin position="1"/>
        <end position="22"/>
    </location>
</feature>
<comment type="caution">
    <text evidence="3">The sequence shown here is derived from an EMBL/GenBank/DDBJ whole genome shotgun (WGS) entry which is preliminary data.</text>
</comment>
<name>A0A161S995_9FLAO</name>
<proteinExistence type="predicted"/>
<dbReference type="GO" id="GO:0008236">
    <property type="term" value="F:serine-type peptidase activity"/>
    <property type="evidence" value="ECO:0007669"/>
    <property type="project" value="InterPro"/>
</dbReference>
<dbReference type="AlphaFoldDB" id="A0A161S995"/>
<dbReference type="SUPFAM" id="SSF53474">
    <property type="entry name" value="alpha/beta-Hydrolases"/>
    <property type="match status" value="1"/>
</dbReference>
<organism evidence="3 4">
    <name type="scientific">Myroides marinus</name>
    <dbReference type="NCBI Taxonomy" id="703342"/>
    <lineage>
        <taxon>Bacteria</taxon>
        <taxon>Pseudomonadati</taxon>
        <taxon>Bacteroidota</taxon>
        <taxon>Flavobacteriia</taxon>
        <taxon>Flavobacteriales</taxon>
        <taxon>Flavobacteriaceae</taxon>
        <taxon>Myroides</taxon>
    </lineage>
</organism>
<dbReference type="Gene3D" id="3.40.50.1820">
    <property type="entry name" value="alpha/beta hydrolase"/>
    <property type="match status" value="2"/>
</dbReference>
<accession>A0A161S995</accession>
<evidence type="ECO:0000313" key="4">
    <source>
        <dbReference type="Proteomes" id="UP000076630"/>
    </source>
</evidence>
<dbReference type="EMBL" id="LQNU01000049">
    <property type="protein sequence ID" value="KZE82034.1"/>
    <property type="molecule type" value="Genomic_DNA"/>
</dbReference>
<keyword evidence="1" id="KW-0732">Signal</keyword>
<dbReference type="GO" id="GO:0016042">
    <property type="term" value="P:lipid catabolic process"/>
    <property type="evidence" value="ECO:0007669"/>
    <property type="project" value="InterPro"/>
</dbReference>
<dbReference type="RefSeq" id="WP_038984620.1">
    <property type="nucleotide sequence ID" value="NZ_JWJO01000004.1"/>
</dbReference>
<dbReference type="GO" id="GO:0006508">
    <property type="term" value="P:proteolysis"/>
    <property type="evidence" value="ECO:0007669"/>
    <property type="project" value="InterPro"/>
</dbReference>
<protein>
    <submittedName>
        <fullName evidence="3">Alpha/beta hydrolase</fullName>
    </submittedName>
</protein>
<dbReference type="Proteomes" id="UP000076630">
    <property type="component" value="Unassembled WGS sequence"/>
</dbReference>